<feature type="non-terminal residue" evidence="1">
    <location>
        <position position="74"/>
    </location>
</feature>
<gene>
    <name evidence="1" type="ORF">PCOR1329_LOCUS50669</name>
</gene>
<organism evidence="1 2">
    <name type="scientific">Prorocentrum cordatum</name>
    <dbReference type="NCBI Taxonomy" id="2364126"/>
    <lineage>
        <taxon>Eukaryota</taxon>
        <taxon>Sar</taxon>
        <taxon>Alveolata</taxon>
        <taxon>Dinophyceae</taxon>
        <taxon>Prorocentrales</taxon>
        <taxon>Prorocentraceae</taxon>
        <taxon>Prorocentrum</taxon>
    </lineage>
</organism>
<keyword evidence="2" id="KW-1185">Reference proteome</keyword>
<reference evidence="1" key="1">
    <citation type="submission" date="2023-10" db="EMBL/GenBank/DDBJ databases">
        <authorList>
            <person name="Chen Y."/>
            <person name="Shah S."/>
            <person name="Dougan E. K."/>
            <person name="Thang M."/>
            <person name="Chan C."/>
        </authorList>
    </citation>
    <scope>NUCLEOTIDE SEQUENCE [LARGE SCALE GENOMIC DNA]</scope>
</reference>
<sequence length="74" mass="8219">MRLQRLSAHITSIMASGQFLKPMRASQVALGASELLVWTVPDVDTSMDYRFVMQVLRMTSTAPPWRPRGAQGLG</sequence>
<dbReference type="Proteomes" id="UP001189429">
    <property type="component" value="Unassembled WGS sequence"/>
</dbReference>
<evidence type="ECO:0000313" key="2">
    <source>
        <dbReference type="Proteomes" id="UP001189429"/>
    </source>
</evidence>
<evidence type="ECO:0000313" key="1">
    <source>
        <dbReference type="EMBL" id="CAK0862190.1"/>
    </source>
</evidence>
<comment type="caution">
    <text evidence="1">The sequence shown here is derived from an EMBL/GenBank/DDBJ whole genome shotgun (WGS) entry which is preliminary data.</text>
</comment>
<dbReference type="EMBL" id="CAUYUJ010016135">
    <property type="protein sequence ID" value="CAK0862190.1"/>
    <property type="molecule type" value="Genomic_DNA"/>
</dbReference>
<accession>A0ABN9UQC9</accession>
<name>A0ABN9UQC9_9DINO</name>
<protein>
    <submittedName>
        <fullName evidence="1">Uncharacterized protein</fullName>
    </submittedName>
</protein>
<proteinExistence type="predicted"/>